<dbReference type="Gene3D" id="3.40.50.880">
    <property type="match status" value="1"/>
</dbReference>
<dbReference type="GO" id="GO:0009341">
    <property type="term" value="C:beta-galactosidase complex"/>
    <property type="evidence" value="ECO:0007669"/>
    <property type="project" value="InterPro"/>
</dbReference>
<evidence type="ECO:0000256" key="5">
    <source>
        <dbReference type="ARBA" id="ARBA00022801"/>
    </source>
</evidence>
<feature type="binding site" evidence="10">
    <location>
        <position position="152"/>
    </location>
    <ligand>
        <name>substrate</name>
    </ligand>
</feature>
<dbReference type="SUPFAM" id="SSF51445">
    <property type="entry name" value="(Trans)glycosidases"/>
    <property type="match status" value="1"/>
</dbReference>
<comment type="catalytic activity">
    <reaction evidence="1 8">
        <text>Hydrolysis of terminal non-reducing beta-D-galactose residues in beta-D-galactosides.</text>
        <dbReference type="EC" id="3.2.1.23"/>
    </reaction>
</comment>
<name>A0A9D0ZUN3_9FIRM</name>
<dbReference type="InterPro" id="IPR029062">
    <property type="entry name" value="Class_I_gatase-like"/>
</dbReference>
<dbReference type="AlphaFoldDB" id="A0A9D0ZUN3"/>
<dbReference type="PANTHER" id="PTHR36447:SF2">
    <property type="entry name" value="BETA-GALACTOSIDASE YESZ"/>
    <property type="match status" value="1"/>
</dbReference>
<evidence type="ECO:0000259" key="11">
    <source>
        <dbReference type="Pfam" id="PF02449"/>
    </source>
</evidence>
<dbReference type="Proteomes" id="UP000886886">
    <property type="component" value="Unassembled WGS sequence"/>
</dbReference>
<organism evidence="14 15">
    <name type="scientific">Candidatus Limivivens merdigallinarum</name>
    <dbReference type="NCBI Taxonomy" id="2840859"/>
    <lineage>
        <taxon>Bacteria</taxon>
        <taxon>Bacillati</taxon>
        <taxon>Bacillota</taxon>
        <taxon>Clostridia</taxon>
        <taxon>Lachnospirales</taxon>
        <taxon>Lachnospiraceae</taxon>
        <taxon>Lachnospiraceae incertae sedis</taxon>
        <taxon>Candidatus Limivivens</taxon>
    </lineage>
</organism>
<feature type="binding site" evidence="10">
    <location>
        <position position="326"/>
    </location>
    <ligand>
        <name>substrate</name>
    </ligand>
</feature>
<dbReference type="InterPro" id="IPR013738">
    <property type="entry name" value="Beta_galactosidase_Trimer"/>
</dbReference>
<reference evidence="14" key="1">
    <citation type="submission" date="2020-10" db="EMBL/GenBank/DDBJ databases">
        <authorList>
            <person name="Gilroy R."/>
        </authorList>
    </citation>
    <scope>NUCLEOTIDE SEQUENCE</scope>
    <source>
        <strain evidence="14">ChiSjej3B21-11622</strain>
    </source>
</reference>
<evidence type="ECO:0000313" key="14">
    <source>
        <dbReference type="EMBL" id="HIQ95145.1"/>
    </source>
</evidence>
<evidence type="ECO:0000256" key="8">
    <source>
        <dbReference type="PIRNR" id="PIRNR001084"/>
    </source>
</evidence>
<dbReference type="GO" id="GO:0006012">
    <property type="term" value="P:galactose metabolic process"/>
    <property type="evidence" value="ECO:0007669"/>
    <property type="project" value="InterPro"/>
</dbReference>
<comment type="similarity">
    <text evidence="2 8">Belongs to the glycosyl hydrolase 42 family.</text>
</comment>
<dbReference type="InterPro" id="IPR013529">
    <property type="entry name" value="Glyco_hydro_42_N"/>
</dbReference>
<dbReference type="Pfam" id="PF08533">
    <property type="entry name" value="Glyco_hydro_42C"/>
    <property type="match status" value="1"/>
</dbReference>
<evidence type="ECO:0000259" key="12">
    <source>
        <dbReference type="Pfam" id="PF08532"/>
    </source>
</evidence>
<dbReference type="SUPFAM" id="SSF52317">
    <property type="entry name" value="Class I glutamine amidotransferase-like"/>
    <property type="match status" value="1"/>
</dbReference>
<evidence type="ECO:0000256" key="2">
    <source>
        <dbReference type="ARBA" id="ARBA00005940"/>
    </source>
</evidence>
<feature type="domain" description="Beta-galactosidase C-terminal" evidence="13">
    <location>
        <begin position="655"/>
        <end position="711"/>
    </location>
</feature>
<evidence type="ECO:0000256" key="10">
    <source>
        <dbReference type="PIRSR" id="PIRSR001084-2"/>
    </source>
</evidence>
<dbReference type="Gene3D" id="2.60.40.1180">
    <property type="entry name" value="Golgi alpha-mannosidase II"/>
    <property type="match status" value="1"/>
</dbReference>
<feature type="binding site" evidence="10">
    <location>
        <position position="114"/>
    </location>
    <ligand>
        <name>substrate</name>
    </ligand>
</feature>
<keyword evidence="4" id="KW-0479">Metal-binding</keyword>
<evidence type="ECO:0000313" key="15">
    <source>
        <dbReference type="Proteomes" id="UP000886886"/>
    </source>
</evidence>
<dbReference type="PIRSF" id="PIRSF001084">
    <property type="entry name" value="B-galactosidase"/>
    <property type="match status" value="1"/>
</dbReference>
<dbReference type="InterPro" id="IPR003476">
    <property type="entry name" value="Glyco_hydro_42"/>
</dbReference>
<feature type="domain" description="Glycoside hydrolase family 42 N-terminal" evidence="11">
    <location>
        <begin position="17"/>
        <end position="398"/>
    </location>
</feature>
<protein>
    <recommendedName>
        <fullName evidence="3 8">Beta-galactosidase</fullName>
        <shortName evidence="8">Beta-gal</shortName>
        <ecNumber evidence="3 8">3.2.1.23</ecNumber>
    </recommendedName>
</protein>
<dbReference type="InterPro" id="IPR017853">
    <property type="entry name" value="GH"/>
</dbReference>
<accession>A0A9D0ZUN3</accession>
<evidence type="ECO:0000256" key="1">
    <source>
        <dbReference type="ARBA" id="ARBA00001412"/>
    </source>
</evidence>
<dbReference type="GO" id="GO:0004565">
    <property type="term" value="F:beta-galactosidase activity"/>
    <property type="evidence" value="ECO:0007669"/>
    <property type="project" value="UniProtKB-EC"/>
</dbReference>
<dbReference type="CDD" id="cd03143">
    <property type="entry name" value="A4_beta-galactosidase_middle_domain"/>
    <property type="match status" value="1"/>
</dbReference>
<evidence type="ECO:0000256" key="4">
    <source>
        <dbReference type="ARBA" id="ARBA00022723"/>
    </source>
</evidence>
<evidence type="ECO:0000256" key="7">
    <source>
        <dbReference type="ARBA" id="ARBA00023295"/>
    </source>
</evidence>
<dbReference type="Pfam" id="PF02449">
    <property type="entry name" value="Glyco_hydro_42"/>
    <property type="match status" value="1"/>
</dbReference>
<dbReference type="Pfam" id="PF08532">
    <property type="entry name" value="Glyco_hydro_42M"/>
    <property type="match status" value="1"/>
</dbReference>
<reference evidence="14" key="2">
    <citation type="journal article" date="2021" name="PeerJ">
        <title>Extensive microbial diversity within the chicken gut microbiome revealed by metagenomics and culture.</title>
        <authorList>
            <person name="Gilroy R."/>
            <person name="Ravi A."/>
            <person name="Getino M."/>
            <person name="Pursley I."/>
            <person name="Horton D.L."/>
            <person name="Alikhan N.F."/>
            <person name="Baker D."/>
            <person name="Gharbi K."/>
            <person name="Hall N."/>
            <person name="Watson M."/>
            <person name="Adriaenssens E.M."/>
            <person name="Foster-Nyarko E."/>
            <person name="Jarju S."/>
            <person name="Secka A."/>
            <person name="Antonio M."/>
            <person name="Oren A."/>
            <person name="Chaudhuri R.R."/>
            <person name="La Ragione R."/>
            <person name="Hildebrand F."/>
            <person name="Pallen M.J."/>
        </authorList>
    </citation>
    <scope>NUCLEOTIDE SEQUENCE</scope>
    <source>
        <strain evidence="14">ChiSjej3B21-11622</strain>
    </source>
</reference>
<feature type="domain" description="Beta-galactosidase trimerisation" evidence="12">
    <location>
        <begin position="462"/>
        <end position="565"/>
    </location>
</feature>
<gene>
    <name evidence="14" type="ORF">IAB26_01145</name>
</gene>
<feature type="active site" description="Nucleophile" evidence="9">
    <location>
        <position position="318"/>
    </location>
</feature>
<evidence type="ECO:0000256" key="3">
    <source>
        <dbReference type="ARBA" id="ARBA00012756"/>
    </source>
</evidence>
<keyword evidence="5 8" id="KW-0378">Hydrolase</keyword>
<dbReference type="EMBL" id="DVFT01000017">
    <property type="protein sequence ID" value="HIQ95145.1"/>
    <property type="molecule type" value="Genomic_DNA"/>
</dbReference>
<keyword evidence="7 8" id="KW-0326">Glycosidase</keyword>
<evidence type="ECO:0000259" key="13">
    <source>
        <dbReference type="Pfam" id="PF08533"/>
    </source>
</evidence>
<dbReference type="GO" id="GO:0046872">
    <property type="term" value="F:metal ion binding"/>
    <property type="evidence" value="ECO:0007669"/>
    <property type="project" value="UniProtKB-KW"/>
</dbReference>
<evidence type="ECO:0000256" key="9">
    <source>
        <dbReference type="PIRSR" id="PIRSR001084-1"/>
    </source>
</evidence>
<dbReference type="EC" id="3.2.1.23" evidence="3 8"/>
<proteinExistence type="inferred from homology"/>
<evidence type="ECO:0000256" key="6">
    <source>
        <dbReference type="ARBA" id="ARBA00022833"/>
    </source>
</evidence>
<dbReference type="InterPro" id="IPR013739">
    <property type="entry name" value="Beta_galactosidase_C"/>
</dbReference>
<comment type="caution">
    <text evidence="14">The sequence shown here is derived from an EMBL/GenBank/DDBJ whole genome shotgun (WGS) entry which is preliminary data.</text>
</comment>
<sequence length="712" mass="82491">MGTRQKYSWSRMTVGVCYYPEHWDRKLWREDLQRMKKAGITVIRIGEFSWNVTEPEEGVFSYAFFEEFLGMCLEEGMEVIFGTPTATPPSWLTKKYPEVLNCREDGVAYRHGARRHYNYNSPKYQELSGRIVTKLAEHFGKHPAIVGWQIDNELNCETAEFYSDADTRAFREFLKEKYGSLEHLNKAWGTAFWNQTYTDWEEIEVPGVVLGNGYNPHRRLDYYRFISESAIRFCRMQAEIIRRYKKPGDFVTTNGMFWNLNNHRMQKECLDVYTYDSYPSFAFGLDRDPVHSTDLNDRHWTKNLTEVRSICPHFGIMEQQSGANGWVTRMEGPAPRPGQLTLWAMQSVAQGADFISFFRWRTCTFGTEMYWHGILDYDNRDNRKLAEVTAFAEKMKKLSEVCQAENVAAFGLLKDYDNVWDTNTDAWHERVHAYSEEQIFEISELTHTPYNVIYLEGDTTLADLSGYPVLVYPHPVIMTNERAELLKSYVEQGGTLIIGCRAGYKDRNGHCVMMPQPGLLAELTGSDVEEFTFVSKAEEEIFADWNGHPLPVPMFQDIMSVSEREQTKSIHRERRMAITGEASDIMSVSEREQTKVLAVYQGGYYKGKAALIEKRLGKGRTLHLGSAFCRENVRMLLDYTGVLEPFAETVEAPEGVEVVMRRKEGQEFLFLLNFQNREERVLVKKEGRCLESGEKVQGEIRLKAFETRVLKL</sequence>
<dbReference type="PANTHER" id="PTHR36447">
    <property type="entry name" value="BETA-GALACTOSIDASE GANA"/>
    <property type="match status" value="1"/>
</dbReference>
<feature type="active site" description="Proton donor" evidence="9">
    <location>
        <position position="153"/>
    </location>
</feature>
<keyword evidence="6" id="KW-0862">Zinc</keyword>
<dbReference type="InterPro" id="IPR013780">
    <property type="entry name" value="Glyco_hydro_b"/>
</dbReference>
<dbReference type="Gene3D" id="3.20.20.80">
    <property type="entry name" value="Glycosidases"/>
    <property type="match status" value="1"/>
</dbReference>